<keyword evidence="4" id="KW-0408">Iron</keyword>
<dbReference type="Pfam" id="PF01152">
    <property type="entry name" value="Bac_globin"/>
    <property type="match status" value="1"/>
</dbReference>
<dbReference type="InterPro" id="IPR001486">
    <property type="entry name" value="Hemoglobin_trunc"/>
</dbReference>
<reference evidence="6" key="1">
    <citation type="journal article" date="2019" name="Int. J. Syst. Evol. Microbiol.">
        <title>The Global Catalogue of Microorganisms (GCM) 10K type strain sequencing project: providing services to taxonomists for standard genome sequencing and annotation.</title>
        <authorList>
            <consortium name="The Broad Institute Genomics Platform"/>
            <consortium name="The Broad Institute Genome Sequencing Center for Infectious Disease"/>
            <person name="Wu L."/>
            <person name="Ma J."/>
        </authorList>
    </citation>
    <scope>NUCLEOTIDE SEQUENCE [LARGE SCALE GENOMIC DNA]</scope>
    <source>
        <strain evidence="6">CCUG 52478</strain>
    </source>
</reference>
<dbReference type="SUPFAM" id="SSF46458">
    <property type="entry name" value="Globin-like"/>
    <property type="match status" value="1"/>
</dbReference>
<dbReference type="Proteomes" id="UP001597229">
    <property type="component" value="Unassembled WGS sequence"/>
</dbReference>
<keyword evidence="3" id="KW-0479">Metal-binding</keyword>
<dbReference type="Gene3D" id="1.10.490.10">
    <property type="entry name" value="Globins"/>
    <property type="match status" value="1"/>
</dbReference>
<accession>A0ABW3W580</accession>
<name>A0ABW3W580_9ACTN</name>
<dbReference type="CDD" id="cd00454">
    <property type="entry name" value="TrHb1_N"/>
    <property type="match status" value="1"/>
</dbReference>
<gene>
    <name evidence="5" type="ORF">ACFQ3F_21780</name>
</gene>
<keyword evidence="6" id="KW-1185">Reference proteome</keyword>
<evidence type="ECO:0000256" key="1">
    <source>
        <dbReference type="ARBA" id="ARBA00022448"/>
    </source>
</evidence>
<evidence type="ECO:0000313" key="5">
    <source>
        <dbReference type="EMBL" id="MFD1250437.1"/>
    </source>
</evidence>
<evidence type="ECO:0000256" key="4">
    <source>
        <dbReference type="ARBA" id="ARBA00023004"/>
    </source>
</evidence>
<dbReference type="InterPro" id="IPR012292">
    <property type="entry name" value="Globin/Proto"/>
</dbReference>
<sequence length="126" mass="13006">MSAYDAVGGSGGVRAAVAVFYQRVLDDPDLGGWFGDVDLARLKAHQRAFLGHALGGPELFGGRGLADAHAGLGITDAAFDAVVEHLVLTLHDLGVEGATLATVRAFLETRRADVVELSCPPAPGGR</sequence>
<dbReference type="EMBL" id="JBHTLX010000024">
    <property type="protein sequence ID" value="MFD1250437.1"/>
    <property type="molecule type" value="Genomic_DNA"/>
</dbReference>
<proteinExistence type="predicted"/>
<organism evidence="5 6">
    <name type="scientific">Nocardioides ginsengisoli</name>
    <dbReference type="NCBI Taxonomy" id="363868"/>
    <lineage>
        <taxon>Bacteria</taxon>
        <taxon>Bacillati</taxon>
        <taxon>Actinomycetota</taxon>
        <taxon>Actinomycetes</taxon>
        <taxon>Propionibacteriales</taxon>
        <taxon>Nocardioidaceae</taxon>
        <taxon>Nocardioides</taxon>
    </lineage>
</organism>
<comment type="caution">
    <text evidence="5">The sequence shown here is derived from an EMBL/GenBank/DDBJ whole genome shotgun (WGS) entry which is preliminary data.</text>
</comment>
<dbReference type="RefSeq" id="WP_367919092.1">
    <property type="nucleotide sequence ID" value="NZ_BAABAC010000018.1"/>
</dbReference>
<evidence type="ECO:0000256" key="2">
    <source>
        <dbReference type="ARBA" id="ARBA00022617"/>
    </source>
</evidence>
<evidence type="ECO:0000313" key="6">
    <source>
        <dbReference type="Proteomes" id="UP001597229"/>
    </source>
</evidence>
<protein>
    <submittedName>
        <fullName evidence="5">Group 1 truncated hemoglobin</fullName>
    </submittedName>
</protein>
<dbReference type="InterPro" id="IPR009050">
    <property type="entry name" value="Globin-like_sf"/>
</dbReference>
<keyword evidence="1" id="KW-0813">Transport</keyword>
<evidence type="ECO:0000256" key="3">
    <source>
        <dbReference type="ARBA" id="ARBA00022723"/>
    </source>
</evidence>
<keyword evidence="2" id="KW-0349">Heme</keyword>